<dbReference type="EMBL" id="JAJFAZ020000008">
    <property type="protein sequence ID" value="KAI5311715.1"/>
    <property type="molecule type" value="Genomic_DNA"/>
</dbReference>
<dbReference type="AlphaFoldDB" id="A0AAD4UR61"/>
<organism evidence="2 3">
    <name type="scientific">Prunus dulcis</name>
    <name type="common">Almond</name>
    <name type="synonym">Amygdalus dulcis</name>
    <dbReference type="NCBI Taxonomy" id="3755"/>
    <lineage>
        <taxon>Eukaryota</taxon>
        <taxon>Viridiplantae</taxon>
        <taxon>Streptophyta</taxon>
        <taxon>Embryophyta</taxon>
        <taxon>Tracheophyta</taxon>
        <taxon>Spermatophyta</taxon>
        <taxon>Magnoliopsida</taxon>
        <taxon>eudicotyledons</taxon>
        <taxon>Gunneridae</taxon>
        <taxon>Pentapetalae</taxon>
        <taxon>rosids</taxon>
        <taxon>fabids</taxon>
        <taxon>Rosales</taxon>
        <taxon>Rosaceae</taxon>
        <taxon>Amygdaloideae</taxon>
        <taxon>Amygdaleae</taxon>
        <taxon>Prunus</taxon>
    </lineage>
</organism>
<evidence type="ECO:0000313" key="3">
    <source>
        <dbReference type="Proteomes" id="UP001054821"/>
    </source>
</evidence>
<keyword evidence="3" id="KW-1185">Reference proteome</keyword>
<feature type="region of interest" description="Disordered" evidence="1">
    <location>
        <begin position="65"/>
        <end position="93"/>
    </location>
</feature>
<proteinExistence type="predicted"/>
<feature type="region of interest" description="Disordered" evidence="1">
    <location>
        <begin position="1"/>
        <end position="23"/>
    </location>
</feature>
<gene>
    <name evidence="2" type="ORF">L3X38_040888</name>
</gene>
<comment type="caution">
    <text evidence="2">The sequence shown here is derived from an EMBL/GenBank/DDBJ whole genome shotgun (WGS) entry which is preliminary data.</text>
</comment>
<evidence type="ECO:0000256" key="1">
    <source>
        <dbReference type="SAM" id="MobiDB-lite"/>
    </source>
</evidence>
<reference evidence="2 3" key="1">
    <citation type="journal article" date="2022" name="G3 (Bethesda)">
        <title>Whole-genome sequence and methylome profiling of the almond [Prunus dulcis (Mill.) D.A. Webb] cultivar 'Nonpareil'.</title>
        <authorList>
            <person name="D'Amico-Willman K.M."/>
            <person name="Ouma W.Z."/>
            <person name="Meulia T."/>
            <person name="Sideli G.M."/>
            <person name="Gradziel T.M."/>
            <person name="Fresnedo-Ramirez J."/>
        </authorList>
    </citation>
    <scope>NUCLEOTIDE SEQUENCE [LARGE SCALE GENOMIC DNA]</scope>
    <source>
        <strain evidence="2">Clone GOH B32 T37-40</strain>
    </source>
</reference>
<accession>A0AAD4UR61</accession>
<name>A0AAD4UR61_PRUDU</name>
<feature type="compositionally biased region" description="Basic and acidic residues" evidence="1">
    <location>
        <begin position="8"/>
        <end position="23"/>
    </location>
</feature>
<dbReference type="Proteomes" id="UP001054821">
    <property type="component" value="Chromosome 8"/>
</dbReference>
<protein>
    <submittedName>
        <fullName evidence="2">Uncharacterized protein</fullName>
    </submittedName>
</protein>
<sequence length="93" mass="11453">MAQRWKKRELIANRKERDRHDAEGKKAQLLYNLQFKLWISNRNTEIRGTFNQIWRNQMYNPRQCSEREEASRSSPVQTRTYFIEKHKATQRQK</sequence>
<evidence type="ECO:0000313" key="2">
    <source>
        <dbReference type="EMBL" id="KAI5311715.1"/>
    </source>
</evidence>